<reference evidence="3 4" key="1">
    <citation type="submission" date="2017-02" db="EMBL/GenBank/DDBJ databases">
        <authorList>
            <person name="Peterson S.W."/>
        </authorList>
    </citation>
    <scope>NUCLEOTIDE SEQUENCE [LARGE SCALE GENOMIC DNA]</scope>
    <source>
        <strain evidence="3 4">S285</strain>
    </source>
</reference>
<dbReference type="InterPro" id="IPR012596">
    <property type="entry name" value="Phage_T4_Y12G"/>
</dbReference>
<evidence type="ECO:0000313" key="4">
    <source>
        <dbReference type="Proteomes" id="UP000193978"/>
    </source>
</evidence>
<evidence type="ECO:0000313" key="3">
    <source>
        <dbReference type="EMBL" id="ARN83085.1"/>
    </source>
</evidence>
<proteinExistence type="predicted"/>
<dbReference type="InterPro" id="IPR012816">
    <property type="entry name" value="NADAR"/>
</dbReference>
<dbReference type="OrthoDB" id="9342730at2"/>
<evidence type="ECO:0000256" key="2">
    <source>
        <dbReference type="ARBA" id="ARBA00000751"/>
    </source>
</evidence>
<comment type="catalytic activity">
    <reaction evidence="1">
        <text>5-amino-6-(5-phospho-D-ribosylamino)uracil + H2O = 5,6-diaminouracil + D-ribose 5-phosphate</text>
        <dbReference type="Rhea" id="RHEA:55020"/>
        <dbReference type="ChEBI" id="CHEBI:15377"/>
        <dbReference type="ChEBI" id="CHEBI:46252"/>
        <dbReference type="ChEBI" id="CHEBI:58453"/>
        <dbReference type="ChEBI" id="CHEBI:78346"/>
    </reaction>
</comment>
<comment type="catalytic activity">
    <reaction evidence="2">
        <text>2,5-diamino-6-hydroxy-4-(5-phosphoribosylamino)-pyrimidine + H2O = 2,5,6-triamino-4-hydroxypyrimidine + D-ribose 5-phosphate</text>
        <dbReference type="Rhea" id="RHEA:23436"/>
        <dbReference type="ChEBI" id="CHEBI:15377"/>
        <dbReference type="ChEBI" id="CHEBI:58614"/>
        <dbReference type="ChEBI" id="CHEBI:78346"/>
        <dbReference type="ChEBI" id="CHEBI:137796"/>
    </reaction>
</comment>
<dbReference type="InterPro" id="IPR037238">
    <property type="entry name" value="YbiA-like_sf"/>
</dbReference>
<organism evidence="3 4">
    <name type="scientific">Methylocystis bryophila</name>
    <dbReference type="NCBI Taxonomy" id="655015"/>
    <lineage>
        <taxon>Bacteria</taxon>
        <taxon>Pseudomonadati</taxon>
        <taxon>Pseudomonadota</taxon>
        <taxon>Alphaproteobacteria</taxon>
        <taxon>Hyphomicrobiales</taxon>
        <taxon>Methylocystaceae</taxon>
        <taxon>Methylocystis</taxon>
    </lineage>
</organism>
<dbReference type="RefSeq" id="WP_085773234.1">
    <property type="nucleotide sequence ID" value="NZ_AP027149.1"/>
</dbReference>
<accession>A0A1W6MZT8</accession>
<name>A0A1W6MZT8_9HYPH</name>
<dbReference type="Proteomes" id="UP000193978">
    <property type="component" value="Chromosome"/>
</dbReference>
<dbReference type="SUPFAM" id="SSF143990">
    <property type="entry name" value="YbiA-like"/>
    <property type="match status" value="1"/>
</dbReference>
<evidence type="ECO:0000256" key="1">
    <source>
        <dbReference type="ARBA" id="ARBA00000022"/>
    </source>
</evidence>
<protein>
    <submittedName>
        <fullName evidence="3">Uncharacterized protein</fullName>
    </submittedName>
</protein>
<dbReference type="AlphaFoldDB" id="A0A1W6MZT8"/>
<dbReference type="CDD" id="cd15457">
    <property type="entry name" value="NADAR"/>
    <property type="match status" value="1"/>
</dbReference>
<gene>
    <name evidence="3" type="ORF">B1812_20615</name>
</gene>
<dbReference type="Gene3D" id="1.10.357.40">
    <property type="entry name" value="YbiA-like"/>
    <property type="match status" value="1"/>
</dbReference>
<dbReference type="EMBL" id="CP019948">
    <property type="protein sequence ID" value="ARN83085.1"/>
    <property type="molecule type" value="Genomic_DNA"/>
</dbReference>
<dbReference type="Pfam" id="PF08010">
    <property type="entry name" value="Phage_30_3"/>
    <property type="match status" value="1"/>
</dbReference>
<sequence>MRVILKTGILVFAAETEDERAQFAAWSETTRGHVFYFDGGSAKGGALRDLGPREEACREPINIVYDIEEQWLPISNLAETPFTLRDKTYASIEGFWQGLKYPLEEDRRRVAALSGRDAKFAAPKGPTPATFSYDGRTYVAGSANHRALMLQACRAKFTQHLPAQKALLSTGERPLTHRVRRDSKTIPGALMAEIWMRVRSWLKNRETGAS</sequence>
<dbReference type="KEGG" id="mbry:B1812_20615"/>
<dbReference type="STRING" id="655015.B1812_20615"/>
<keyword evidence="4" id="KW-1185">Reference proteome</keyword>